<dbReference type="RefSeq" id="WP_012979148.1">
    <property type="nucleotide sequence ID" value="NZ_CP025491.2"/>
</dbReference>
<organism evidence="2 3">
    <name type="scientific">Legionella sainthelensi</name>
    <dbReference type="NCBI Taxonomy" id="28087"/>
    <lineage>
        <taxon>Bacteria</taxon>
        <taxon>Pseudomonadati</taxon>
        <taxon>Pseudomonadota</taxon>
        <taxon>Gammaproteobacteria</taxon>
        <taxon>Legionellales</taxon>
        <taxon>Legionellaceae</taxon>
        <taxon>Legionella</taxon>
    </lineage>
</organism>
<feature type="transmembrane region" description="Helical" evidence="1">
    <location>
        <begin position="112"/>
        <end position="130"/>
    </location>
</feature>
<keyword evidence="1" id="KW-1133">Transmembrane helix</keyword>
<evidence type="ECO:0008006" key="4">
    <source>
        <dbReference type="Google" id="ProtNLM"/>
    </source>
</evidence>
<dbReference type="AlphaFoldDB" id="A0A2H5FMR2"/>
<keyword evidence="1" id="KW-0472">Membrane</keyword>
<dbReference type="KEGG" id="lsh:CAB17_12975"/>
<feature type="transmembrane region" description="Helical" evidence="1">
    <location>
        <begin position="7"/>
        <end position="29"/>
    </location>
</feature>
<name>A0A2H5FMR2_9GAMM</name>
<dbReference type="GeneID" id="40926052"/>
<feature type="transmembrane region" description="Helical" evidence="1">
    <location>
        <begin position="35"/>
        <end position="53"/>
    </location>
</feature>
<feature type="transmembrane region" description="Helical" evidence="1">
    <location>
        <begin position="60"/>
        <end position="81"/>
    </location>
</feature>
<reference evidence="2 3" key="1">
    <citation type="submission" date="2017-12" db="EMBL/GenBank/DDBJ databases">
        <title>Legionella sainthelensi LA01-117, whole genome sequence of a clinical isolate from New Zealand.</title>
        <authorList>
            <person name="Cree S.L."/>
            <person name="Slow S."/>
            <person name="Kennedy M.A."/>
            <person name="Murdoch D.R."/>
            <person name="Biggs P.J."/>
            <person name="Anderson T."/>
        </authorList>
    </citation>
    <scope>NUCLEOTIDE SEQUENCE [LARGE SCALE GENOMIC DNA]</scope>
    <source>
        <strain evidence="2 3">LA01-117</strain>
    </source>
</reference>
<dbReference type="Proteomes" id="UP000234343">
    <property type="component" value="Chromosome"/>
</dbReference>
<evidence type="ECO:0000313" key="3">
    <source>
        <dbReference type="Proteomes" id="UP000234343"/>
    </source>
</evidence>
<protein>
    <recommendedName>
        <fullName evidence="4">Transmembrane protein</fullName>
    </recommendedName>
</protein>
<evidence type="ECO:0000256" key="1">
    <source>
        <dbReference type="SAM" id="Phobius"/>
    </source>
</evidence>
<accession>A0A2H5FMR2</accession>
<evidence type="ECO:0000313" key="2">
    <source>
        <dbReference type="EMBL" id="AUH72848.1"/>
    </source>
</evidence>
<proteinExistence type="predicted"/>
<keyword evidence="1" id="KW-0812">Transmembrane</keyword>
<sequence length="132" mass="14721">MEKKQLFGIIGAIILFLGVFFPLIGNFTAFNQGQGFGAILILLSINSMILAWAKRYKGLYITSSFSLALILGMFIYFSIVLNRAREEIEKDLAGNPFKGIADYMLLSFKPEYGWIILIIGALIIFISAALKE</sequence>
<gene>
    <name evidence="2" type="ORF">CAB17_12975</name>
</gene>
<keyword evidence="3" id="KW-1185">Reference proteome</keyword>
<dbReference type="EMBL" id="CP025491">
    <property type="protein sequence ID" value="AUH72848.1"/>
    <property type="molecule type" value="Genomic_DNA"/>
</dbReference>